<dbReference type="FunCoup" id="A0A1S3HD71">
    <property type="interactions" value="37"/>
</dbReference>
<protein>
    <submittedName>
        <fullName evidence="4">Biogenesis of lysosome-related organelles complex 1 subunit 2-like</fullName>
    </submittedName>
</protein>
<organism evidence="3 4">
    <name type="scientific">Lingula anatina</name>
    <name type="common">Brachiopod</name>
    <name type="synonym">Lingula unguis</name>
    <dbReference type="NCBI Taxonomy" id="7574"/>
    <lineage>
        <taxon>Eukaryota</taxon>
        <taxon>Metazoa</taxon>
        <taxon>Spiralia</taxon>
        <taxon>Lophotrochozoa</taxon>
        <taxon>Brachiopoda</taxon>
        <taxon>Linguliformea</taxon>
        <taxon>Lingulata</taxon>
        <taxon>Lingulida</taxon>
        <taxon>Linguloidea</taxon>
        <taxon>Lingulidae</taxon>
        <taxon>Lingula</taxon>
    </lineage>
</organism>
<dbReference type="RefSeq" id="XP_013383982.1">
    <property type="nucleotide sequence ID" value="XM_013528528.1"/>
</dbReference>
<dbReference type="GO" id="GO:0099078">
    <property type="term" value="C:BORC complex"/>
    <property type="evidence" value="ECO:0007669"/>
    <property type="project" value="TreeGrafter"/>
</dbReference>
<accession>A0A1S3HD71</accession>
<evidence type="ECO:0000256" key="1">
    <source>
        <dbReference type="ARBA" id="ARBA00008468"/>
    </source>
</evidence>
<evidence type="ECO:0000313" key="3">
    <source>
        <dbReference type="Proteomes" id="UP000085678"/>
    </source>
</evidence>
<comment type="similarity">
    <text evidence="1">Belongs to the BLOC1S2 family.</text>
</comment>
<dbReference type="OrthoDB" id="244061at2759"/>
<dbReference type="Pfam" id="PF10046">
    <property type="entry name" value="BLOC1_2"/>
    <property type="match status" value="1"/>
</dbReference>
<dbReference type="GO" id="GO:0032418">
    <property type="term" value="P:lysosome localization"/>
    <property type="evidence" value="ECO:0007669"/>
    <property type="project" value="TreeGrafter"/>
</dbReference>
<reference evidence="4" key="1">
    <citation type="submission" date="2025-08" db="UniProtKB">
        <authorList>
            <consortium name="RefSeq"/>
        </authorList>
    </citation>
    <scope>IDENTIFICATION</scope>
    <source>
        <tissue evidence="4">Gonads</tissue>
    </source>
</reference>
<feature type="compositionally biased region" description="Polar residues" evidence="2">
    <location>
        <begin position="9"/>
        <end position="19"/>
    </location>
</feature>
<dbReference type="AlphaFoldDB" id="A0A1S3HD71"/>
<sequence length="139" mass="15957">MKMAEKTVDTSSPEYQTDTAADSSSALPPPPQEVSDLCKETFDKMSDYLMGELTMTVEDYSLLEQMNKVTMNKYFEMKQMTANISTAMQELNDKYQHLQPYLDQIDHIEDSVASLEQAAYKLDAYSKRLEAKFKALEKR</sequence>
<dbReference type="GO" id="GO:0000930">
    <property type="term" value="C:gamma-tubulin complex"/>
    <property type="evidence" value="ECO:0007669"/>
    <property type="project" value="TreeGrafter"/>
</dbReference>
<dbReference type="PANTHER" id="PTHR46479:SF1">
    <property type="entry name" value="BIOGENESIS OF LYSOSOME-RELATED ORGANELLES COMPLEX 1 SUBUNIT 2"/>
    <property type="match status" value="1"/>
</dbReference>
<dbReference type="GO" id="GO:0016197">
    <property type="term" value="P:endosomal transport"/>
    <property type="evidence" value="ECO:0007669"/>
    <property type="project" value="TreeGrafter"/>
</dbReference>
<dbReference type="KEGG" id="lak:106154236"/>
<dbReference type="STRING" id="7574.A0A1S3HD71"/>
<evidence type="ECO:0000313" key="4">
    <source>
        <dbReference type="RefSeq" id="XP_013383982.1"/>
    </source>
</evidence>
<feature type="region of interest" description="Disordered" evidence="2">
    <location>
        <begin position="1"/>
        <end position="35"/>
    </location>
</feature>
<dbReference type="OMA" id="PMMQQID"/>
<dbReference type="Proteomes" id="UP000085678">
    <property type="component" value="Unplaced"/>
</dbReference>
<dbReference type="InterPro" id="IPR019269">
    <property type="entry name" value="BLOC1_su2"/>
</dbReference>
<name>A0A1S3HD71_LINAN</name>
<proteinExistence type="inferred from homology"/>
<dbReference type="GeneID" id="106154236"/>
<gene>
    <name evidence="4" type="primary">LOC106154236</name>
</gene>
<keyword evidence="3" id="KW-1185">Reference proteome</keyword>
<dbReference type="PANTHER" id="PTHR46479">
    <property type="entry name" value="BIOGENESIS OF LYSOSOME-RELATED ORGANELLES COMPLEX 1 SUBUNIT 2"/>
    <property type="match status" value="1"/>
</dbReference>
<dbReference type="GO" id="GO:0043015">
    <property type="term" value="F:gamma-tubulin binding"/>
    <property type="evidence" value="ECO:0007669"/>
    <property type="project" value="TreeGrafter"/>
</dbReference>
<evidence type="ECO:0000256" key="2">
    <source>
        <dbReference type="SAM" id="MobiDB-lite"/>
    </source>
</evidence>
<dbReference type="GO" id="GO:0031083">
    <property type="term" value="C:BLOC-1 complex"/>
    <property type="evidence" value="ECO:0007669"/>
    <property type="project" value="TreeGrafter"/>
</dbReference>
<dbReference type="InParanoid" id="A0A1S3HD71"/>